<sequence>MTASGIYAGVVTHARLRPRPHRLRYRIFMLLLDLDELQGLDARLRRFAVGRFALTGFTPRDHLDHTGRDLRGQVEAILADAGLEGGGPVRLLAMPRILGGVFNPLTVWFLHRRDGALSAVLYEVRNTFGESHSYLIPAAPGDAEVLSQSIDKGFYVSPFMDMDLTYAFRIRPPGEKVAVSINVSDGEGPVLAAAFSGERREMTDANLLSAWLRNPMTSLGVLAAIHWEALWMWLKGEPIRQRPPPPATPVTLAPAAVQEA</sequence>
<protein>
    <submittedName>
        <fullName evidence="1">DUF1365 domain-containing protein</fullName>
    </submittedName>
</protein>
<dbReference type="Proteomes" id="UP000247763">
    <property type="component" value="Chromosome"/>
</dbReference>
<dbReference type="EMBL" id="CP029479">
    <property type="protein sequence ID" value="AWM76595.1"/>
    <property type="molecule type" value="Genomic_DNA"/>
</dbReference>
<dbReference type="InterPro" id="IPR010775">
    <property type="entry name" value="DUF1365"/>
</dbReference>
<dbReference type="OrthoDB" id="9778801at2"/>
<name>A0A2Z3HPC5_9CAUL</name>
<dbReference type="KEGG" id="phb:HYN04_01720"/>
<gene>
    <name evidence="1" type="ORF">HYN04_01720</name>
</gene>
<dbReference type="PANTHER" id="PTHR33973:SF4">
    <property type="entry name" value="OS07G0153300 PROTEIN"/>
    <property type="match status" value="1"/>
</dbReference>
<dbReference type="Pfam" id="PF07103">
    <property type="entry name" value="DUF1365"/>
    <property type="match status" value="1"/>
</dbReference>
<reference evidence="2" key="1">
    <citation type="submission" date="2018-05" db="EMBL/GenBank/DDBJ databases">
        <title>Genome sequencing of Phenylobacterium sp. HYN0004.</title>
        <authorList>
            <person name="Yi H."/>
            <person name="Baek C."/>
        </authorList>
    </citation>
    <scope>NUCLEOTIDE SEQUENCE [LARGE SCALE GENOMIC DNA]</scope>
    <source>
        <strain evidence="2">HYN0004</strain>
    </source>
</reference>
<dbReference type="RefSeq" id="WP_110449164.1">
    <property type="nucleotide sequence ID" value="NZ_CP029479.1"/>
</dbReference>
<accession>A0A2Z3HPC5</accession>
<evidence type="ECO:0000313" key="2">
    <source>
        <dbReference type="Proteomes" id="UP000247763"/>
    </source>
</evidence>
<proteinExistence type="predicted"/>
<dbReference type="AlphaFoldDB" id="A0A2Z3HPC5"/>
<dbReference type="PANTHER" id="PTHR33973">
    <property type="entry name" value="OS07G0153300 PROTEIN"/>
    <property type="match status" value="1"/>
</dbReference>
<keyword evidence="2" id="KW-1185">Reference proteome</keyword>
<organism evidence="1 2">
    <name type="scientific">Phenylobacterium parvum</name>
    <dbReference type="NCBI Taxonomy" id="2201350"/>
    <lineage>
        <taxon>Bacteria</taxon>
        <taxon>Pseudomonadati</taxon>
        <taxon>Pseudomonadota</taxon>
        <taxon>Alphaproteobacteria</taxon>
        <taxon>Caulobacterales</taxon>
        <taxon>Caulobacteraceae</taxon>
        <taxon>Phenylobacterium</taxon>
    </lineage>
</organism>
<evidence type="ECO:0000313" key="1">
    <source>
        <dbReference type="EMBL" id="AWM76595.1"/>
    </source>
</evidence>